<organism evidence="4 5">
    <name type="scientific">Roseiterribacter gracilis</name>
    <dbReference type="NCBI Taxonomy" id="2812848"/>
    <lineage>
        <taxon>Bacteria</taxon>
        <taxon>Pseudomonadati</taxon>
        <taxon>Pseudomonadota</taxon>
        <taxon>Alphaproteobacteria</taxon>
        <taxon>Rhodospirillales</taxon>
        <taxon>Roseiterribacteraceae</taxon>
        <taxon>Roseiterribacter</taxon>
    </lineage>
</organism>
<dbReference type="PANTHER" id="PTHR43877:SF2">
    <property type="entry name" value="AMINOALKYLPHOSPHONATE N-ACETYLTRANSFERASE-RELATED"/>
    <property type="match status" value="1"/>
</dbReference>
<dbReference type="PANTHER" id="PTHR43877">
    <property type="entry name" value="AMINOALKYLPHOSPHONATE N-ACETYLTRANSFERASE-RELATED-RELATED"/>
    <property type="match status" value="1"/>
</dbReference>
<reference evidence="4" key="1">
    <citation type="submission" date="2021-02" db="EMBL/GenBank/DDBJ databases">
        <title>Genome sequence of Rhodospirillales sp. strain TMPK1 isolated from soil.</title>
        <authorList>
            <person name="Nakai R."/>
            <person name="Kusada H."/>
            <person name="Tamaki H."/>
        </authorList>
    </citation>
    <scope>NUCLEOTIDE SEQUENCE</scope>
    <source>
        <strain evidence="4">TMPK1</strain>
    </source>
</reference>
<evidence type="ECO:0000313" key="5">
    <source>
        <dbReference type="Proteomes" id="UP000681075"/>
    </source>
</evidence>
<dbReference type="InterPro" id="IPR050832">
    <property type="entry name" value="Bact_Acetyltransf"/>
</dbReference>
<dbReference type="EMBL" id="BOPV01000001">
    <property type="protein sequence ID" value="GIL38719.1"/>
    <property type="molecule type" value="Genomic_DNA"/>
</dbReference>
<dbReference type="RefSeq" id="WP_420241775.1">
    <property type="nucleotide sequence ID" value="NZ_BOPV01000001.1"/>
</dbReference>
<dbReference type="InterPro" id="IPR016181">
    <property type="entry name" value="Acyl_CoA_acyltransferase"/>
</dbReference>
<evidence type="ECO:0000313" key="4">
    <source>
        <dbReference type="EMBL" id="GIL38719.1"/>
    </source>
</evidence>
<dbReference type="PROSITE" id="PS51186">
    <property type="entry name" value="GNAT"/>
    <property type="match status" value="1"/>
</dbReference>
<dbReference type="SUPFAM" id="SSF55729">
    <property type="entry name" value="Acyl-CoA N-acyltransferases (Nat)"/>
    <property type="match status" value="1"/>
</dbReference>
<protein>
    <submittedName>
        <fullName evidence="4">N-acetyltransferase</fullName>
    </submittedName>
</protein>
<feature type="domain" description="N-acetyltransferase" evidence="3">
    <location>
        <begin position="5"/>
        <end position="179"/>
    </location>
</feature>
<dbReference type="Proteomes" id="UP000681075">
    <property type="component" value="Unassembled WGS sequence"/>
</dbReference>
<dbReference type="Pfam" id="PF00583">
    <property type="entry name" value="Acetyltransf_1"/>
    <property type="match status" value="1"/>
</dbReference>
<evidence type="ECO:0000256" key="1">
    <source>
        <dbReference type="ARBA" id="ARBA00022679"/>
    </source>
</evidence>
<keyword evidence="5" id="KW-1185">Reference proteome</keyword>
<dbReference type="AlphaFoldDB" id="A0A8S8XAS6"/>
<evidence type="ECO:0000259" key="3">
    <source>
        <dbReference type="PROSITE" id="PS51186"/>
    </source>
</evidence>
<proteinExistence type="predicted"/>
<comment type="caution">
    <text evidence="4">The sequence shown here is derived from an EMBL/GenBank/DDBJ whole genome shotgun (WGS) entry which is preliminary data.</text>
</comment>
<dbReference type="GO" id="GO:0016747">
    <property type="term" value="F:acyltransferase activity, transferring groups other than amino-acyl groups"/>
    <property type="evidence" value="ECO:0007669"/>
    <property type="project" value="InterPro"/>
</dbReference>
<accession>A0A8S8XAS6</accession>
<dbReference type="CDD" id="cd04301">
    <property type="entry name" value="NAT_SF"/>
    <property type="match status" value="1"/>
</dbReference>
<keyword evidence="2" id="KW-0012">Acyltransferase</keyword>
<dbReference type="InterPro" id="IPR000182">
    <property type="entry name" value="GNAT_dom"/>
</dbReference>
<gene>
    <name evidence="4" type="ORF">TMPK1_09560</name>
</gene>
<name>A0A8S8XAS6_9PROT</name>
<keyword evidence="1" id="KW-0808">Transferase</keyword>
<dbReference type="Gene3D" id="3.40.630.30">
    <property type="match status" value="1"/>
</dbReference>
<sequence length="182" mass="20837">MNAPPTIRAVPSNKWDELLPYMERLLRSSGTGGTPHFSASRDRDVYDKAFNDRLRTQLALPLERRGWIRLWVATDGNEVLGHVDLRASDRLADAHRVLLGLGIDKKHRGRGLGKLLTQYAIDWARENNFAWVDLAVFTQNTVAVELYKKLGFVQTGFYVDRFRFEGTSIDEFTMSLDLRQTP</sequence>
<evidence type="ECO:0000256" key="2">
    <source>
        <dbReference type="ARBA" id="ARBA00023315"/>
    </source>
</evidence>